<dbReference type="InterPro" id="IPR050306">
    <property type="entry name" value="PfkB_Carbo_kinase"/>
</dbReference>
<dbReference type="Pfam" id="PF00294">
    <property type="entry name" value="PfkB"/>
    <property type="match status" value="1"/>
</dbReference>
<evidence type="ECO:0000256" key="3">
    <source>
        <dbReference type="ARBA" id="ARBA00022777"/>
    </source>
</evidence>
<dbReference type="Proteomes" id="UP000198131">
    <property type="component" value="Unassembled WGS sequence"/>
</dbReference>
<sequence length="301" mass="32586">MNAFGGAVVDFCYYSATAMNPSPAIVCIGEFLWDMLPAGRQPGGAPYHVAGQLHRLGHPTQLISRVGEDELGTKLLTLLQDQGLDGHLIQRSQTHLTGVVKVNFTPGPRVYKIVEPVAWDYLQHTDELRAAVAAARMVVYGSLAARSATTRETLYRLLQVARFKVFDVNLRPPHYTRTVVKYLLRQADLVKLTEPELAEIMGWLGQSAAEATALPWLAAHFNLEAVCLTKGAAGATLWYRHELISAAGPPATAPDTLGSSDAFLAALLTHWGTHSAQECLRAALAAHPVSVGPSAHLSHYP</sequence>
<dbReference type="GO" id="GO:0016301">
    <property type="term" value="F:kinase activity"/>
    <property type="evidence" value="ECO:0007669"/>
    <property type="project" value="UniProtKB-KW"/>
</dbReference>
<dbReference type="PANTHER" id="PTHR43085:SF57">
    <property type="entry name" value="CARBOHYDRATE KINASE PFKB DOMAIN-CONTAINING PROTEIN"/>
    <property type="match status" value="1"/>
</dbReference>
<protein>
    <submittedName>
        <fullName evidence="5">Fructokinase</fullName>
    </submittedName>
</protein>
<dbReference type="PANTHER" id="PTHR43085">
    <property type="entry name" value="HEXOKINASE FAMILY MEMBER"/>
    <property type="match status" value="1"/>
</dbReference>
<dbReference type="Gene3D" id="3.40.1190.20">
    <property type="match status" value="1"/>
</dbReference>
<dbReference type="InterPro" id="IPR011611">
    <property type="entry name" value="PfkB_dom"/>
</dbReference>
<keyword evidence="2" id="KW-0808">Transferase</keyword>
<comment type="similarity">
    <text evidence="1">Belongs to the carbohydrate kinase PfkB family.</text>
</comment>
<organism evidence="5 6">
    <name type="scientific">Hymenobacter gelipurpurascens</name>
    <dbReference type="NCBI Taxonomy" id="89968"/>
    <lineage>
        <taxon>Bacteria</taxon>
        <taxon>Pseudomonadati</taxon>
        <taxon>Bacteroidota</taxon>
        <taxon>Cytophagia</taxon>
        <taxon>Cytophagales</taxon>
        <taxon>Hymenobacteraceae</taxon>
        <taxon>Hymenobacter</taxon>
    </lineage>
</organism>
<dbReference type="EMBL" id="FYEW01000004">
    <property type="protein sequence ID" value="SNC77667.1"/>
    <property type="molecule type" value="Genomic_DNA"/>
</dbReference>
<evidence type="ECO:0000256" key="1">
    <source>
        <dbReference type="ARBA" id="ARBA00010688"/>
    </source>
</evidence>
<dbReference type="AlphaFoldDB" id="A0A212UHD9"/>
<feature type="domain" description="Carbohydrate kinase PfkB" evidence="4">
    <location>
        <begin position="40"/>
        <end position="286"/>
    </location>
</feature>
<proteinExistence type="inferred from homology"/>
<name>A0A212UHD9_9BACT</name>
<dbReference type="SUPFAM" id="SSF53613">
    <property type="entry name" value="Ribokinase-like"/>
    <property type="match status" value="1"/>
</dbReference>
<gene>
    <name evidence="5" type="ORF">SAMN06265337_4267</name>
</gene>
<reference evidence="6" key="1">
    <citation type="submission" date="2017-06" db="EMBL/GenBank/DDBJ databases">
        <authorList>
            <person name="Varghese N."/>
            <person name="Submissions S."/>
        </authorList>
    </citation>
    <scope>NUCLEOTIDE SEQUENCE [LARGE SCALE GENOMIC DNA]</scope>
    <source>
        <strain evidence="6">DSM 11116</strain>
    </source>
</reference>
<keyword evidence="6" id="KW-1185">Reference proteome</keyword>
<evidence type="ECO:0000313" key="5">
    <source>
        <dbReference type="EMBL" id="SNC77667.1"/>
    </source>
</evidence>
<accession>A0A212UHD9</accession>
<dbReference type="InterPro" id="IPR029056">
    <property type="entry name" value="Ribokinase-like"/>
</dbReference>
<evidence type="ECO:0000313" key="6">
    <source>
        <dbReference type="Proteomes" id="UP000198131"/>
    </source>
</evidence>
<keyword evidence="3 5" id="KW-0418">Kinase</keyword>
<evidence type="ECO:0000259" key="4">
    <source>
        <dbReference type="Pfam" id="PF00294"/>
    </source>
</evidence>
<evidence type="ECO:0000256" key="2">
    <source>
        <dbReference type="ARBA" id="ARBA00022679"/>
    </source>
</evidence>